<dbReference type="RefSeq" id="WP_212506726.1">
    <property type="nucleotide sequence ID" value="NZ_CP060696.1"/>
</dbReference>
<feature type="binding site" evidence="6 9">
    <location>
        <begin position="122"/>
        <end position="124"/>
    </location>
    <ligand>
        <name>NAD(+)</name>
        <dbReference type="ChEBI" id="CHEBI:57540"/>
    </ligand>
</feature>
<feature type="binding site" evidence="6">
    <location>
        <position position="69"/>
    </location>
    <ligand>
        <name>NAD(+)</name>
        <dbReference type="ChEBI" id="CHEBI:57540"/>
    </ligand>
</feature>
<evidence type="ECO:0000256" key="6">
    <source>
        <dbReference type="HAMAP-Rule" id="MF_00488"/>
    </source>
</evidence>
<evidence type="ECO:0000259" key="11">
    <source>
        <dbReference type="Pfam" id="PF02866"/>
    </source>
</evidence>
<feature type="domain" description="Lactate/malate dehydrogenase C-terminal" evidence="11">
    <location>
        <begin position="149"/>
        <end position="313"/>
    </location>
</feature>
<comment type="pathway">
    <text evidence="1 6">Fermentation; pyruvate fermentation to lactate; (S)-lactate from pyruvate: step 1/1.</text>
</comment>
<evidence type="ECO:0000313" key="12">
    <source>
        <dbReference type="EMBL" id="QNO17663.1"/>
    </source>
</evidence>
<dbReference type="EMBL" id="CP060696">
    <property type="protein sequence ID" value="QNO17663.1"/>
    <property type="molecule type" value="Genomic_DNA"/>
</dbReference>
<dbReference type="SUPFAM" id="SSF51735">
    <property type="entry name" value="NAD(P)-binding Rossmann-fold domains"/>
    <property type="match status" value="1"/>
</dbReference>
<evidence type="ECO:0000256" key="3">
    <source>
        <dbReference type="ARBA" id="ARBA00012967"/>
    </source>
</evidence>
<evidence type="ECO:0000259" key="10">
    <source>
        <dbReference type="Pfam" id="PF00056"/>
    </source>
</evidence>
<dbReference type="Gene3D" id="3.90.110.10">
    <property type="entry name" value="Lactate dehydrogenase/glycoside hydrolase, family 4, C-terminal"/>
    <property type="match status" value="1"/>
</dbReference>
<sequence>MAEIKERKIVIIGAGHVGIHCGMSLMLLNEVDELVYIDIKEEKARMEALDQNDASSNMARRVRVRAGTYADCADAHIVVMAAGMSRKPGQTRLDMFDSSIEIMNSIVGPLKDSGFHGILISISNPADIVADFLRKRLGLPKAQVFSTGTSLDSARLRRILSEILGVDRRSIQAYCMGEHGDSQMVPASHIFVGGVPILDYAAGRPELLQKLDFDDICRQDCEAGFHIVEGKGCTEFGIGLVCADIVKAVLGDEKRILPVSALLEGEYGQTGIHAGVPAVIGKGGVEHVLEISLTPEEKEKFEHSCSVIRSFVERADKM</sequence>
<comment type="subcellular location">
    <subcellularLocation>
        <location evidence="6">Cytoplasm</location>
    </subcellularLocation>
</comment>
<feature type="domain" description="Lactate/malate dehydrogenase N-terminal" evidence="10">
    <location>
        <begin position="8"/>
        <end position="145"/>
    </location>
</feature>
<dbReference type="InterPro" id="IPR001236">
    <property type="entry name" value="Lactate/malate_DH_N"/>
</dbReference>
<comment type="similarity">
    <text evidence="2 6">Belongs to the LDH/MDH superfamily. LDH family.</text>
</comment>
<feature type="binding site" evidence="6">
    <location>
        <position position="147"/>
    </location>
    <ligand>
        <name>NAD(+)</name>
        <dbReference type="ChEBI" id="CHEBI:57540"/>
    </ligand>
</feature>
<dbReference type="InterPro" id="IPR001557">
    <property type="entry name" value="L-lactate/malate_DH"/>
</dbReference>
<feature type="binding site" evidence="6">
    <location>
        <begin position="124"/>
        <end position="127"/>
    </location>
    <ligand>
        <name>substrate</name>
    </ligand>
</feature>
<feature type="binding site" evidence="6">
    <location>
        <position position="17"/>
    </location>
    <ligand>
        <name>NAD(+)</name>
        <dbReference type="ChEBI" id="CHEBI:57540"/>
    </ligand>
</feature>
<evidence type="ECO:0000256" key="7">
    <source>
        <dbReference type="PIRSR" id="PIRSR000102-1"/>
    </source>
</evidence>
<proteinExistence type="inferred from homology"/>
<evidence type="ECO:0000256" key="1">
    <source>
        <dbReference type="ARBA" id="ARBA00004843"/>
    </source>
</evidence>
<dbReference type="PROSITE" id="PS00064">
    <property type="entry name" value="L_LDH"/>
    <property type="match status" value="1"/>
</dbReference>
<dbReference type="HAMAP" id="MF_00488">
    <property type="entry name" value="Lactate_dehydrog"/>
    <property type="match status" value="1"/>
</dbReference>
<gene>
    <name evidence="6" type="primary">ldh</name>
    <name evidence="12" type="ORF">H6X83_12140</name>
</gene>
<dbReference type="InterPro" id="IPR022383">
    <property type="entry name" value="Lactate/malate_DH_C"/>
</dbReference>
<comment type="catalytic activity">
    <reaction evidence="6">
        <text>(S)-lactate + NAD(+) = pyruvate + NADH + H(+)</text>
        <dbReference type="Rhea" id="RHEA:23444"/>
        <dbReference type="ChEBI" id="CHEBI:15361"/>
        <dbReference type="ChEBI" id="CHEBI:15378"/>
        <dbReference type="ChEBI" id="CHEBI:16651"/>
        <dbReference type="ChEBI" id="CHEBI:57540"/>
        <dbReference type="ChEBI" id="CHEBI:57945"/>
        <dbReference type="EC" id="1.1.1.27"/>
    </reaction>
</comment>
<dbReference type="Pfam" id="PF00056">
    <property type="entry name" value="Ldh_1_N"/>
    <property type="match status" value="1"/>
</dbReference>
<keyword evidence="5 6" id="KW-0520">NAD</keyword>
<evidence type="ECO:0000313" key="13">
    <source>
        <dbReference type="Proteomes" id="UP000516046"/>
    </source>
</evidence>
<feature type="binding site" evidence="6">
    <location>
        <position position="234"/>
    </location>
    <ligand>
        <name>substrate</name>
    </ligand>
</feature>
<dbReference type="GO" id="GO:0004459">
    <property type="term" value="F:L-lactate dehydrogenase (NAD+) activity"/>
    <property type="evidence" value="ECO:0007669"/>
    <property type="project" value="UniProtKB-UniRule"/>
</dbReference>
<reference evidence="12 13" key="1">
    <citation type="submission" date="2020-08" db="EMBL/GenBank/DDBJ databases">
        <authorList>
            <person name="Ren C."/>
            <person name="Gu Y."/>
            <person name="Xu Y."/>
        </authorList>
    </citation>
    <scope>NUCLEOTIDE SEQUENCE [LARGE SCALE GENOMIC DNA]</scope>
    <source>
        <strain evidence="12 13">LBM18003</strain>
    </source>
</reference>
<dbReference type="InterPro" id="IPR015955">
    <property type="entry name" value="Lactate_DH/Glyco_Ohase_4_C"/>
</dbReference>
<dbReference type="GO" id="GO:0006089">
    <property type="term" value="P:lactate metabolic process"/>
    <property type="evidence" value="ECO:0007669"/>
    <property type="project" value="TreeGrafter"/>
</dbReference>
<feature type="binding site" evidence="8">
    <location>
        <position position="124"/>
    </location>
    <ligand>
        <name>substrate</name>
    </ligand>
</feature>
<dbReference type="InterPro" id="IPR018177">
    <property type="entry name" value="L-lactate_DH_AS"/>
</dbReference>
<feature type="binding site" evidence="6 8">
    <location>
        <position position="92"/>
    </location>
    <ligand>
        <name>substrate</name>
    </ligand>
</feature>
<dbReference type="InterPro" id="IPR036291">
    <property type="entry name" value="NAD(P)-bd_dom_sf"/>
</dbReference>
<evidence type="ECO:0000256" key="5">
    <source>
        <dbReference type="ARBA" id="ARBA00023027"/>
    </source>
</evidence>
<feature type="binding site" evidence="9">
    <location>
        <begin position="13"/>
        <end position="18"/>
    </location>
    <ligand>
        <name>NAD(+)</name>
        <dbReference type="ChEBI" id="CHEBI:57540"/>
    </ligand>
</feature>
<protein>
    <recommendedName>
        <fullName evidence="3 6">L-lactate dehydrogenase</fullName>
        <shortName evidence="6">L-LDH</shortName>
        <ecNumber evidence="3 6">1.1.1.27</ecNumber>
    </recommendedName>
</protein>
<dbReference type="PIRSF" id="PIRSF000102">
    <property type="entry name" value="Lac_mal_DH"/>
    <property type="match status" value="1"/>
</dbReference>
<dbReference type="PANTHER" id="PTHR43128">
    <property type="entry name" value="L-2-HYDROXYCARBOXYLATE DEHYDROGENASE (NAD(P)(+))"/>
    <property type="match status" value="1"/>
</dbReference>
<feature type="binding site" evidence="6">
    <location>
        <position position="105"/>
    </location>
    <ligand>
        <name>NAD(+)</name>
        <dbReference type="ChEBI" id="CHEBI:57540"/>
    </ligand>
</feature>
<feature type="binding site" evidence="6 9">
    <location>
        <position position="38"/>
    </location>
    <ligand>
        <name>NAD(+)</name>
        <dbReference type="ChEBI" id="CHEBI:57540"/>
    </ligand>
</feature>
<organism evidence="12 13">
    <name type="scientific">Caproicibacterium amylolyticum</name>
    <dbReference type="NCBI Taxonomy" id="2766537"/>
    <lineage>
        <taxon>Bacteria</taxon>
        <taxon>Bacillati</taxon>
        <taxon>Bacillota</taxon>
        <taxon>Clostridia</taxon>
        <taxon>Eubacteriales</taxon>
        <taxon>Oscillospiraceae</taxon>
        <taxon>Caproicibacterium</taxon>
    </lineage>
</organism>
<dbReference type="SUPFAM" id="SSF56327">
    <property type="entry name" value="LDH C-terminal domain-like"/>
    <property type="match status" value="1"/>
</dbReference>
<name>A0A7G9WG51_9FIRM</name>
<dbReference type="InterPro" id="IPR011304">
    <property type="entry name" value="L-lactate_DH"/>
</dbReference>
<dbReference type="GO" id="GO:0006096">
    <property type="term" value="P:glycolytic process"/>
    <property type="evidence" value="ECO:0007669"/>
    <property type="project" value="UniProtKB-UniRule"/>
</dbReference>
<feature type="active site" description="Proton acceptor" evidence="6 7">
    <location>
        <position position="179"/>
    </location>
</feature>
<feature type="binding site" evidence="6">
    <location>
        <begin position="152"/>
        <end position="155"/>
    </location>
    <ligand>
        <name>substrate</name>
    </ligand>
</feature>
<keyword evidence="4 6" id="KW-0560">Oxidoreductase</keyword>
<dbReference type="PANTHER" id="PTHR43128:SF31">
    <property type="entry name" value="L-LACTATE DEHYDROGENASE"/>
    <property type="match status" value="1"/>
</dbReference>
<evidence type="ECO:0000256" key="9">
    <source>
        <dbReference type="PIRSR" id="PIRSR000102-3"/>
    </source>
</evidence>
<feature type="binding site" evidence="8">
    <location>
        <position position="86"/>
    </location>
    <ligand>
        <name>substrate</name>
    </ligand>
</feature>
<comment type="function">
    <text evidence="6">Catalyzes the conversion of lactate to pyruvate.</text>
</comment>
<dbReference type="CDD" id="cd05291">
    <property type="entry name" value="HicDH_like"/>
    <property type="match status" value="1"/>
</dbReference>
<dbReference type="NCBIfam" id="TIGR01771">
    <property type="entry name" value="L-LDH-NAD"/>
    <property type="match status" value="1"/>
</dbReference>
<dbReference type="Proteomes" id="UP000516046">
    <property type="component" value="Chromosome"/>
</dbReference>
<comment type="subunit">
    <text evidence="6">Homotetramer.</text>
</comment>
<dbReference type="KEGG" id="caml:H6X83_12140"/>
<feature type="binding site" evidence="8">
    <location>
        <position position="155"/>
    </location>
    <ligand>
        <name>substrate</name>
    </ligand>
</feature>
<dbReference type="Gene3D" id="3.40.50.720">
    <property type="entry name" value="NAD(P)-binding Rossmann-like Domain"/>
    <property type="match status" value="1"/>
</dbReference>
<dbReference type="UniPathway" id="UPA00554">
    <property type="reaction ID" value="UER00611"/>
</dbReference>
<keyword evidence="13" id="KW-1185">Reference proteome</keyword>
<keyword evidence="6" id="KW-0963">Cytoplasm</keyword>
<evidence type="ECO:0000256" key="4">
    <source>
        <dbReference type="ARBA" id="ARBA00023002"/>
    </source>
</evidence>
<evidence type="ECO:0000256" key="2">
    <source>
        <dbReference type="ARBA" id="ARBA00006054"/>
    </source>
</evidence>
<accession>A0A7G9WG51</accession>
<dbReference type="Pfam" id="PF02866">
    <property type="entry name" value="Ldh_1_C"/>
    <property type="match status" value="1"/>
</dbReference>
<comment type="caution">
    <text evidence="6">Lacks conserved residue(s) required for the propagation of feature annotation.</text>
</comment>
<dbReference type="GO" id="GO:0005737">
    <property type="term" value="C:cytoplasm"/>
    <property type="evidence" value="ECO:0007669"/>
    <property type="project" value="UniProtKB-SubCell"/>
</dbReference>
<evidence type="ECO:0000256" key="8">
    <source>
        <dbReference type="PIRSR" id="PIRSR000102-2"/>
    </source>
</evidence>
<dbReference type="EC" id="1.1.1.27" evidence="3 6"/>
<feature type="binding site" evidence="6">
    <location>
        <position position="43"/>
    </location>
    <ligand>
        <name>NAD(+)</name>
        <dbReference type="ChEBI" id="CHEBI:57540"/>
    </ligand>
</feature>
<dbReference type="AlphaFoldDB" id="A0A7G9WG51"/>
<dbReference type="PRINTS" id="PR00086">
    <property type="entry name" value="LLDHDRGNASE"/>
</dbReference>